<reference evidence="8" key="1">
    <citation type="journal article" date="2020" name="mSystems">
        <title>Genome- and Community-Level Interaction Insights into Carbon Utilization and Element Cycling Functions of Hydrothermarchaeota in Hydrothermal Sediment.</title>
        <authorList>
            <person name="Zhou Z."/>
            <person name="Liu Y."/>
            <person name="Xu W."/>
            <person name="Pan J."/>
            <person name="Luo Z.H."/>
            <person name="Li M."/>
        </authorList>
    </citation>
    <scope>NUCLEOTIDE SEQUENCE [LARGE SCALE GENOMIC DNA]</scope>
    <source>
        <strain evidence="8">SpSt-751</strain>
    </source>
</reference>
<dbReference type="InterPro" id="IPR010173">
    <property type="entry name" value="CRISPR-assoc_Csm5"/>
</dbReference>
<dbReference type="AlphaFoldDB" id="A0A7C3SN96"/>
<evidence type="ECO:0000256" key="4">
    <source>
        <dbReference type="ARBA" id="ARBA00022884"/>
    </source>
</evidence>
<dbReference type="NCBIfam" id="TIGR01899">
    <property type="entry name" value="cas_TM1807_csm5"/>
    <property type="match status" value="1"/>
</dbReference>
<dbReference type="GO" id="GO:0003723">
    <property type="term" value="F:RNA binding"/>
    <property type="evidence" value="ECO:0007669"/>
    <property type="project" value="UniProtKB-KW"/>
</dbReference>
<name>A0A7C3SN96_9BACT</name>
<evidence type="ECO:0000256" key="1">
    <source>
        <dbReference type="ARBA" id="ARBA00003088"/>
    </source>
</evidence>
<comment type="caution">
    <text evidence="8">The sequence shown here is derived from an EMBL/GenBank/DDBJ whole genome shotgun (WGS) entry which is preliminary data.</text>
</comment>
<dbReference type="GO" id="GO:0051607">
    <property type="term" value="P:defense response to virus"/>
    <property type="evidence" value="ECO:0007669"/>
    <property type="project" value="UniProtKB-KW"/>
</dbReference>
<evidence type="ECO:0000256" key="3">
    <source>
        <dbReference type="ARBA" id="ARBA00016113"/>
    </source>
</evidence>
<dbReference type="Pfam" id="PF03787">
    <property type="entry name" value="RAMPs"/>
    <property type="match status" value="1"/>
</dbReference>
<dbReference type="InterPro" id="IPR005537">
    <property type="entry name" value="RAMP_III_fam"/>
</dbReference>
<evidence type="ECO:0000256" key="2">
    <source>
        <dbReference type="ARBA" id="ARBA00006680"/>
    </source>
</evidence>
<evidence type="ECO:0000259" key="7">
    <source>
        <dbReference type="Pfam" id="PF03787"/>
    </source>
</evidence>
<dbReference type="EMBL" id="DTGA01000100">
    <property type="protein sequence ID" value="HGB31098.1"/>
    <property type="molecule type" value="Genomic_DNA"/>
</dbReference>
<organism evidence="8">
    <name type="scientific">Dictyoglomus turgidum</name>
    <dbReference type="NCBI Taxonomy" id="513050"/>
    <lineage>
        <taxon>Bacteria</taxon>
        <taxon>Pseudomonadati</taxon>
        <taxon>Dictyoglomota</taxon>
        <taxon>Dictyoglomia</taxon>
        <taxon>Dictyoglomales</taxon>
        <taxon>Dictyoglomaceae</taxon>
        <taxon>Dictyoglomus</taxon>
    </lineage>
</organism>
<evidence type="ECO:0000256" key="5">
    <source>
        <dbReference type="ARBA" id="ARBA00023118"/>
    </source>
</evidence>
<feature type="domain" description="CRISPR type III-associated protein" evidence="7">
    <location>
        <begin position="7"/>
        <end position="265"/>
    </location>
</feature>
<evidence type="ECO:0000256" key="6">
    <source>
        <dbReference type="ARBA" id="ARBA00031720"/>
    </source>
</evidence>
<keyword evidence="4" id="KW-0694">RNA-binding</keyword>
<evidence type="ECO:0000313" key="8">
    <source>
        <dbReference type="EMBL" id="HGB31098.1"/>
    </source>
</evidence>
<sequence>MIRYKITIEALSPIHIGCDEILSPVEFVIDSEERKLIKFSLFDLLEVLLLEEKNELDRISNKKDTSALVDLYKLYAYRLKDKIKKLSKIKKYDIPSELAKRYDEVLKLSPHDILQNFNNFEIPRTCFNPLTDQPIIPGSSLKGALRTGYLEFLLKKNENNPSIREIIERVNNIHPRTKRREINEIIETLEKKLLNCSHPQNDPFGALKISDLNPISPIETKILYQVNVSKQKGETRGRLTLPIEVIPPGAKFEGILEIKAETENLRQNPVKIEISKLGEGVWAHFKNILSNEYQLSKNIGFKILDVNESHQIDIKERKVILIKLGKHSGAEAMTIDKIRKILIRREGGRTEYQASPTTIWLASEQKRNISQAMPFGWAFLRFEKLS</sequence>
<proteinExistence type="inferred from homology"/>
<comment type="function">
    <text evidence="1">This subunit might be involved in maturation of a crRNA intermediate to its mature form.</text>
</comment>
<comment type="similarity">
    <text evidence="2">Belongs to the CRISPR-associated Csm5 family.</text>
</comment>
<accession>A0A7C3SN96</accession>
<keyword evidence="5" id="KW-0051">Antiviral defense</keyword>
<gene>
    <name evidence="8" type="primary">csm5</name>
    <name evidence="8" type="ORF">ENV35_04405</name>
</gene>
<dbReference type="PANTHER" id="PTHR38007">
    <property type="entry name" value="CRISPR SYSTEM CMS PROTEIN CSM5"/>
    <property type="match status" value="1"/>
</dbReference>
<protein>
    <recommendedName>
        <fullName evidence="3">CRISPR system Cms protein Csm5</fullName>
    </recommendedName>
    <alternativeName>
        <fullName evidence="6">CRISPR type III A-associated protein Csm5</fullName>
    </alternativeName>
</protein>
<dbReference type="PANTHER" id="PTHR38007:SF1">
    <property type="entry name" value="CRISPR SYSTEM CMS PROTEIN CSM5"/>
    <property type="match status" value="1"/>
</dbReference>